<protein>
    <submittedName>
        <fullName evidence="2">DUF2807 domain-containing protein</fullName>
    </submittedName>
</protein>
<dbReference type="RefSeq" id="WP_144071534.1">
    <property type="nucleotide sequence ID" value="NZ_VJZR01000007.1"/>
</dbReference>
<reference evidence="2 3" key="1">
    <citation type="submission" date="2019-07" db="EMBL/GenBank/DDBJ databases">
        <title>Novel species of Flavobacterium.</title>
        <authorList>
            <person name="Liu Q."/>
            <person name="Xin Y.-H."/>
        </authorList>
    </citation>
    <scope>NUCLEOTIDE SEQUENCE [LARGE SCALE GENOMIC DNA]</scope>
    <source>
        <strain evidence="2 3">LB3P56</strain>
    </source>
</reference>
<dbReference type="Gene3D" id="2.160.20.120">
    <property type="match status" value="1"/>
</dbReference>
<comment type="caution">
    <text evidence="2">The sequence shown here is derived from an EMBL/GenBank/DDBJ whole genome shotgun (WGS) entry which is preliminary data.</text>
</comment>
<dbReference type="Proteomes" id="UP000318585">
    <property type="component" value="Unassembled WGS sequence"/>
</dbReference>
<gene>
    <name evidence="2" type="ORF">FNW17_09865</name>
</gene>
<dbReference type="EMBL" id="VJZR01000007">
    <property type="protein sequence ID" value="TRX20961.1"/>
    <property type="molecule type" value="Genomic_DNA"/>
</dbReference>
<keyword evidence="3" id="KW-1185">Reference proteome</keyword>
<dbReference type="Pfam" id="PF10988">
    <property type="entry name" value="DUF2807"/>
    <property type="match status" value="1"/>
</dbReference>
<dbReference type="InterPro" id="IPR021255">
    <property type="entry name" value="DUF2807"/>
</dbReference>
<evidence type="ECO:0000313" key="3">
    <source>
        <dbReference type="Proteomes" id="UP000318585"/>
    </source>
</evidence>
<dbReference type="OrthoDB" id="1419485at2"/>
<dbReference type="AlphaFoldDB" id="A0A553CKD9"/>
<evidence type="ECO:0000313" key="2">
    <source>
        <dbReference type="EMBL" id="TRX20961.1"/>
    </source>
</evidence>
<organism evidence="2 3">
    <name type="scientific">Flavobacterium franklandianum</name>
    <dbReference type="NCBI Taxonomy" id="2594430"/>
    <lineage>
        <taxon>Bacteria</taxon>
        <taxon>Pseudomonadati</taxon>
        <taxon>Bacteroidota</taxon>
        <taxon>Flavobacteriia</taxon>
        <taxon>Flavobacteriales</taxon>
        <taxon>Flavobacteriaceae</taxon>
        <taxon>Flavobacterium</taxon>
    </lineage>
</organism>
<evidence type="ECO:0000259" key="1">
    <source>
        <dbReference type="Pfam" id="PF10988"/>
    </source>
</evidence>
<accession>A0A553CKD9</accession>
<sequence length="278" mass="31012">MKKYNVLLLVLLVSTLVLAQKKEKIKGSKIVTIEQKEIGSFENIEIGDNLEVNLDRGEKSELKIEADDNLHDIITIDLTAKTLRVYSSKTATNYKKLIVRITYTNELKMITSKNEAVINAIQEIQLNEIAFKSLDESKLYLNVNSKSFTLQSENDSKVELNLKAEIATIELSKNANLKALITATDLKCDMYQKAIANLEGEVTNANIRLDNNAKYSGNNLAIANAQLAAESYSNCSINVNTTISIDATENAQIELYGDQKIEMLRFTDNAILSKKPTK</sequence>
<proteinExistence type="predicted"/>
<name>A0A553CKD9_9FLAO</name>
<feature type="domain" description="Putative auto-transporter adhesin head GIN" evidence="1">
    <location>
        <begin position="41"/>
        <end position="179"/>
    </location>
</feature>